<gene>
    <name evidence="1" type="ORF">SAMN05444163_8114</name>
</gene>
<dbReference type="RefSeq" id="WP_091977279.1">
    <property type="nucleotide sequence ID" value="NZ_LT629693.1"/>
</dbReference>
<dbReference type="Proteomes" id="UP000198803">
    <property type="component" value="Chromosome I"/>
</dbReference>
<dbReference type="EMBL" id="LT629693">
    <property type="protein sequence ID" value="SDK43910.1"/>
    <property type="molecule type" value="Genomic_DNA"/>
</dbReference>
<organism evidence="1 2">
    <name type="scientific">Bradyrhizobium ottawaense</name>
    <dbReference type="NCBI Taxonomy" id="931866"/>
    <lineage>
        <taxon>Bacteria</taxon>
        <taxon>Pseudomonadati</taxon>
        <taxon>Pseudomonadota</taxon>
        <taxon>Alphaproteobacteria</taxon>
        <taxon>Hyphomicrobiales</taxon>
        <taxon>Nitrobacteraceae</taxon>
        <taxon>Bradyrhizobium</taxon>
    </lineage>
</organism>
<reference evidence="1 2" key="1">
    <citation type="submission" date="2016-10" db="EMBL/GenBank/DDBJ databases">
        <authorList>
            <person name="Varghese N."/>
            <person name="Submissions S."/>
        </authorList>
    </citation>
    <scope>NUCLEOTIDE SEQUENCE [LARGE SCALE GENOMIC DNA]</scope>
    <source>
        <strain evidence="1 2">GAS524</strain>
    </source>
</reference>
<keyword evidence="2" id="KW-1185">Reference proteome</keyword>
<evidence type="ECO:0000313" key="1">
    <source>
        <dbReference type="EMBL" id="SDK43910.1"/>
    </source>
</evidence>
<name>A0ABY0QHH1_9BRAD</name>
<sequence>MVVFLLGSYALPFPLIKLNSFSYTHTHRAPDGFAWKEDMHLKVCVPGARPARLRIANDNQKVADHG</sequence>
<proteinExistence type="predicted"/>
<protein>
    <submittedName>
        <fullName evidence="1">Uncharacterized protein</fullName>
    </submittedName>
</protein>
<evidence type="ECO:0000313" key="2">
    <source>
        <dbReference type="Proteomes" id="UP000198803"/>
    </source>
</evidence>
<accession>A0ABY0QHH1</accession>